<keyword evidence="5 8" id="KW-0812">Transmembrane</keyword>
<feature type="transmembrane region" description="Helical" evidence="8">
    <location>
        <begin position="239"/>
        <end position="257"/>
    </location>
</feature>
<feature type="transmembrane region" description="Helical" evidence="8">
    <location>
        <begin position="88"/>
        <end position="109"/>
    </location>
</feature>
<dbReference type="PANTHER" id="PTHR33908:SF3">
    <property type="entry name" value="UNDECAPRENYL PHOSPHATE-ALPHA-4-AMINO-4-DEOXY-L-ARABINOSE ARABINOSYL TRANSFERASE"/>
    <property type="match status" value="1"/>
</dbReference>
<evidence type="ECO:0000256" key="4">
    <source>
        <dbReference type="ARBA" id="ARBA00022679"/>
    </source>
</evidence>
<keyword evidence="6 8" id="KW-1133">Transmembrane helix</keyword>
<evidence type="ECO:0000259" key="9">
    <source>
        <dbReference type="Pfam" id="PF13231"/>
    </source>
</evidence>
<evidence type="ECO:0000256" key="8">
    <source>
        <dbReference type="SAM" id="Phobius"/>
    </source>
</evidence>
<feature type="transmembrane region" description="Helical" evidence="8">
    <location>
        <begin position="286"/>
        <end position="308"/>
    </location>
</feature>
<feature type="transmembrane region" description="Helical" evidence="8">
    <location>
        <begin position="484"/>
        <end position="509"/>
    </location>
</feature>
<gene>
    <name evidence="10" type="ORF">ABWT76_003960</name>
</gene>
<feature type="transmembrane region" description="Helical" evidence="8">
    <location>
        <begin position="436"/>
        <end position="464"/>
    </location>
</feature>
<keyword evidence="2" id="KW-1003">Cell membrane</keyword>
<evidence type="ECO:0000256" key="7">
    <source>
        <dbReference type="ARBA" id="ARBA00023136"/>
    </source>
</evidence>
<accession>A0AAU8J828</accession>
<keyword evidence="3" id="KW-0328">Glycosyltransferase</keyword>
<feature type="transmembrane region" description="Helical" evidence="8">
    <location>
        <begin position="210"/>
        <end position="227"/>
    </location>
</feature>
<evidence type="ECO:0000256" key="2">
    <source>
        <dbReference type="ARBA" id="ARBA00022475"/>
    </source>
</evidence>
<evidence type="ECO:0000256" key="6">
    <source>
        <dbReference type="ARBA" id="ARBA00022989"/>
    </source>
</evidence>
<feature type="transmembrane region" description="Helical" evidence="8">
    <location>
        <begin position="121"/>
        <end position="145"/>
    </location>
</feature>
<feature type="transmembrane region" description="Helical" evidence="8">
    <location>
        <begin position="328"/>
        <end position="347"/>
    </location>
</feature>
<evidence type="ECO:0000256" key="5">
    <source>
        <dbReference type="ARBA" id="ARBA00022692"/>
    </source>
</evidence>
<dbReference type="GO" id="GO:0016763">
    <property type="term" value="F:pentosyltransferase activity"/>
    <property type="evidence" value="ECO:0007669"/>
    <property type="project" value="TreeGrafter"/>
</dbReference>
<dbReference type="InterPro" id="IPR038731">
    <property type="entry name" value="RgtA/B/C-like"/>
</dbReference>
<evidence type="ECO:0000313" key="10">
    <source>
        <dbReference type="EMBL" id="XCM35296.1"/>
    </source>
</evidence>
<name>A0AAU8J828_9CYAN</name>
<proteinExistence type="predicted"/>
<keyword evidence="4" id="KW-0808">Transferase</keyword>
<dbReference type="EMBL" id="CP159837">
    <property type="protein sequence ID" value="XCM35296.1"/>
    <property type="molecule type" value="Genomic_DNA"/>
</dbReference>
<dbReference type="GO" id="GO:0005886">
    <property type="term" value="C:plasma membrane"/>
    <property type="evidence" value="ECO:0007669"/>
    <property type="project" value="UniProtKB-SubCell"/>
</dbReference>
<evidence type="ECO:0000256" key="1">
    <source>
        <dbReference type="ARBA" id="ARBA00004651"/>
    </source>
</evidence>
<feature type="transmembrane region" description="Helical" evidence="8">
    <location>
        <begin position="189"/>
        <end position="204"/>
    </location>
</feature>
<feature type="transmembrane region" description="Helical" evidence="8">
    <location>
        <begin position="353"/>
        <end position="370"/>
    </location>
</feature>
<protein>
    <submittedName>
        <fullName evidence="10">Glycosyltransferase family 39 protein</fullName>
    </submittedName>
</protein>
<organism evidence="10">
    <name type="scientific">Planktothricoides raciborskii GIHE-MW2</name>
    <dbReference type="NCBI Taxonomy" id="2792601"/>
    <lineage>
        <taxon>Bacteria</taxon>
        <taxon>Bacillati</taxon>
        <taxon>Cyanobacteriota</taxon>
        <taxon>Cyanophyceae</taxon>
        <taxon>Oscillatoriophycideae</taxon>
        <taxon>Oscillatoriales</taxon>
        <taxon>Oscillatoriaceae</taxon>
        <taxon>Planktothricoides</taxon>
    </lineage>
</organism>
<feature type="transmembrane region" description="Helical" evidence="8">
    <location>
        <begin position="151"/>
        <end position="169"/>
    </location>
</feature>
<dbReference type="InterPro" id="IPR050297">
    <property type="entry name" value="LipidA_mod_glycosyltrf_83"/>
</dbReference>
<feature type="transmembrane region" description="Helical" evidence="8">
    <location>
        <begin position="7"/>
        <end position="27"/>
    </location>
</feature>
<feature type="domain" description="Glycosyltransferase RgtA/B/C/D-like" evidence="9">
    <location>
        <begin position="67"/>
        <end position="252"/>
    </location>
</feature>
<dbReference type="AlphaFoldDB" id="A0AAU8J828"/>
<reference evidence="10" key="1">
    <citation type="submission" date="2024-07" db="EMBL/GenBank/DDBJ databases">
        <authorList>
            <person name="Kim Y.J."/>
            <person name="Jeong J.Y."/>
        </authorList>
    </citation>
    <scope>NUCLEOTIDE SEQUENCE</scope>
    <source>
        <strain evidence="10">GIHE-MW2</strain>
    </source>
</reference>
<comment type="subcellular location">
    <subcellularLocation>
        <location evidence="1">Cell membrane</location>
        <topology evidence="1">Multi-pass membrane protein</topology>
    </subcellularLocation>
</comment>
<dbReference type="PANTHER" id="PTHR33908">
    <property type="entry name" value="MANNOSYLTRANSFERASE YKCB-RELATED"/>
    <property type="match status" value="1"/>
</dbReference>
<sequence>MVKHKKNIGLILAIIWLTVIGAIAFLWNLGAINLIDETEPLFAEASRQMIVRGDWITPYFNEQTRFDKPPLIYWLQAIAYLLIGVNEWAVRLPSALSAIGLIILLFYTLNKFANSENKARFFQKILPFFGSGMLAFNLETIAWGRSGVSDMLLTGCMGGALLAFFLGYAETKPATIHHENKPEKSEVNLWYLAFYILIALGILAKGPVGIVLPGLIISLFLLYLGQFKSVLAEMQAIRGLLIILFITLPWYILVTWANGQEYIDSFFGYHNFERFTNVVNRHSAPWYFYFIVVLLGFAPWSLYLPLAIARLKWWQRNYWQRQPRIQQLGLFALCWFVAIFGFFTVAATKLPSYVLPLMPAAAILVALLFTTNYPDNKVSESSEKLAFPKSILINGWINLVFWLLLALACFWVYSFLNTDPAMPNFPQALQASGVPTVGAIILGAIALIIGLFLLFSNQIIAATLQQLKKQKTSVSAGQGLLPGYGLWAINFIGFLAFFIFALMPTLLIFNAERQQPVREIAAIVKEIRQPEEEIVMIAFEKPSLVFYSHQPVTFFRRSTDALNYLKAKGKKAVTPTSVLIVGWPNKLNGAGLRSPHYKAFYEITPYQLVRVNLEIFRPLTISKEK</sequence>
<feature type="transmembrane region" description="Helical" evidence="8">
    <location>
        <begin position="391"/>
        <end position="416"/>
    </location>
</feature>
<keyword evidence="7 8" id="KW-0472">Membrane</keyword>
<dbReference type="RefSeq" id="WP_354634846.1">
    <property type="nucleotide sequence ID" value="NZ_CP159837.1"/>
</dbReference>
<dbReference type="Pfam" id="PF13231">
    <property type="entry name" value="PMT_2"/>
    <property type="match status" value="1"/>
</dbReference>
<dbReference type="GO" id="GO:0010041">
    <property type="term" value="P:response to iron(III) ion"/>
    <property type="evidence" value="ECO:0007669"/>
    <property type="project" value="TreeGrafter"/>
</dbReference>
<dbReference type="GO" id="GO:0009103">
    <property type="term" value="P:lipopolysaccharide biosynthetic process"/>
    <property type="evidence" value="ECO:0007669"/>
    <property type="project" value="UniProtKB-ARBA"/>
</dbReference>
<evidence type="ECO:0000256" key="3">
    <source>
        <dbReference type="ARBA" id="ARBA00022676"/>
    </source>
</evidence>